<sequence length="62" mass="6640">MQGLGDEVAGLITVGVSLEPGKFGLVMKGTPEELEPLDGEDRGEGQKFIKMQANALNLLLKR</sequence>
<keyword evidence="2" id="KW-1185">Reference proteome</keyword>
<evidence type="ECO:0000313" key="1">
    <source>
        <dbReference type="EMBL" id="KFH46668.1"/>
    </source>
</evidence>
<accession>A0A086TBD6</accession>
<comment type="caution">
    <text evidence="1">The sequence shown here is derived from an EMBL/GenBank/DDBJ whole genome shotgun (WGS) entry which is preliminary data.</text>
</comment>
<evidence type="ECO:0000313" key="2">
    <source>
        <dbReference type="Proteomes" id="UP000029964"/>
    </source>
</evidence>
<dbReference type="HOGENOM" id="CLU_2903630_0_0_1"/>
<protein>
    <submittedName>
        <fullName evidence="1">Uncharacterized protein</fullName>
    </submittedName>
</protein>
<name>A0A086TBD6_HAPC1</name>
<reference evidence="2" key="1">
    <citation type="journal article" date="2014" name="Genome Announc.">
        <title>Genome sequence and annotation of Acremonium chrysogenum, producer of the beta-lactam antibiotic cephalosporin C.</title>
        <authorList>
            <person name="Terfehr D."/>
            <person name="Dahlmann T.A."/>
            <person name="Specht T."/>
            <person name="Zadra I."/>
            <person name="Kuernsteiner H."/>
            <person name="Kueck U."/>
        </authorList>
    </citation>
    <scope>NUCLEOTIDE SEQUENCE [LARGE SCALE GENOMIC DNA]</scope>
    <source>
        <strain evidence="2">ATCC 11550 / CBS 779.69 / DSM 880 / IAM 14645 / JCM 23072 / IMI 49137</strain>
    </source>
</reference>
<organism evidence="1 2">
    <name type="scientific">Hapsidospora chrysogenum (strain ATCC 11550 / CBS 779.69 / DSM 880 / IAM 14645 / JCM 23072 / IMI 49137)</name>
    <name type="common">Acremonium chrysogenum</name>
    <dbReference type="NCBI Taxonomy" id="857340"/>
    <lineage>
        <taxon>Eukaryota</taxon>
        <taxon>Fungi</taxon>
        <taxon>Dikarya</taxon>
        <taxon>Ascomycota</taxon>
        <taxon>Pezizomycotina</taxon>
        <taxon>Sordariomycetes</taxon>
        <taxon>Hypocreomycetidae</taxon>
        <taxon>Hypocreales</taxon>
        <taxon>Bionectriaceae</taxon>
        <taxon>Hapsidospora</taxon>
    </lineage>
</organism>
<dbReference type="Proteomes" id="UP000029964">
    <property type="component" value="Unassembled WGS sequence"/>
</dbReference>
<dbReference type="AlphaFoldDB" id="A0A086TBD6"/>
<gene>
    <name evidence="1" type="ORF">ACRE_025450</name>
</gene>
<proteinExistence type="predicted"/>
<dbReference type="EMBL" id="JPKY01000017">
    <property type="protein sequence ID" value="KFH46668.1"/>
    <property type="molecule type" value="Genomic_DNA"/>
</dbReference>